<feature type="region of interest" description="Disordered" evidence="2">
    <location>
        <begin position="164"/>
        <end position="218"/>
    </location>
</feature>
<organism evidence="3 4">
    <name type="scientific">Eragrostis curvula</name>
    <name type="common">weeping love grass</name>
    <dbReference type="NCBI Taxonomy" id="38414"/>
    <lineage>
        <taxon>Eukaryota</taxon>
        <taxon>Viridiplantae</taxon>
        <taxon>Streptophyta</taxon>
        <taxon>Embryophyta</taxon>
        <taxon>Tracheophyta</taxon>
        <taxon>Spermatophyta</taxon>
        <taxon>Magnoliopsida</taxon>
        <taxon>Liliopsida</taxon>
        <taxon>Poales</taxon>
        <taxon>Poaceae</taxon>
        <taxon>PACMAD clade</taxon>
        <taxon>Chloridoideae</taxon>
        <taxon>Eragrostideae</taxon>
        <taxon>Eragrostidinae</taxon>
        <taxon>Eragrostis</taxon>
    </lineage>
</organism>
<dbReference type="EMBL" id="RWGY01000011">
    <property type="protein sequence ID" value="TVU27928.1"/>
    <property type="molecule type" value="Genomic_DNA"/>
</dbReference>
<evidence type="ECO:0000256" key="1">
    <source>
        <dbReference type="SAM" id="Coils"/>
    </source>
</evidence>
<dbReference type="PANTHER" id="PTHR37205">
    <property type="entry name" value="F23A5.30 PROTEIN"/>
    <property type="match status" value="1"/>
</dbReference>
<keyword evidence="1" id="KW-0175">Coiled coil</keyword>
<evidence type="ECO:0000313" key="4">
    <source>
        <dbReference type="Proteomes" id="UP000324897"/>
    </source>
</evidence>
<feature type="compositionally biased region" description="Low complexity" evidence="2">
    <location>
        <begin position="195"/>
        <end position="204"/>
    </location>
</feature>
<name>A0A5J9UXF0_9POAL</name>
<dbReference type="AlphaFoldDB" id="A0A5J9UXF0"/>
<sequence>MLLYGPSVLPTSRQVRRGNAVSLGPSKETAKPTTTRPRNGSSFQGAPPSRNQEPQDNATKKPERERERERESTTKETELAGAKQRLDFDSFIVVAVASDMAYACLFLKEEGGEIEAEQGGSSKSWRSPLLLIPQGFSGSRKGDQTLTWGGALNLDLTNNMYVPANGRSLQQEPDKEGTEEATDQAQGESMKVDDTTATTATADDVQPDPKANLSEKRKALFEPLEPINGKRSSAEMLLPPPDFEPASYPKGWLVGKKRKLVNVDVVESMRRIAVQEMNRKHCPSASPKDREINGLNEQLEEDSRVLELLQKQLADERKKRTEIEKENSMLHEQVSMLMSMLDENEGFDEEGEAPPPDSFD</sequence>
<keyword evidence="4" id="KW-1185">Reference proteome</keyword>
<evidence type="ECO:0000313" key="3">
    <source>
        <dbReference type="EMBL" id="TVU27928.1"/>
    </source>
</evidence>
<dbReference type="OrthoDB" id="1907556at2759"/>
<feature type="compositionally biased region" description="Polar residues" evidence="2">
    <location>
        <begin position="31"/>
        <end position="57"/>
    </location>
</feature>
<dbReference type="Proteomes" id="UP000324897">
    <property type="component" value="Chromosome 1"/>
</dbReference>
<feature type="non-terminal residue" evidence="3">
    <location>
        <position position="1"/>
    </location>
</feature>
<comment type="caution">
    <text evidence="3">The sequence shown here is derived from an EMBL/GenBank/DDBJ whole genome shotgun (WGS) entry which is preliminary data.</text>
</comment>
<dbReference type="GO" id="GO:0009909">
    <property type="term" value="P:regulation of flower development"/>
    <property type="evidence" value="ECO:0007669"/>
    <property type="project" value="InterPro"/>
</dbReference>
<protein>
    <recommendedName>
        <fullName evidence="5">Protein HEADING DATE REPRESSOR 1</fullName>
    </recommendedName>
</protein>
<feature type="region of interest" description="Disordered" evidence="2">
    <location>
        <begin position="1"/>
        <end position="78"/>
    </location>
</feature>
<accession>A0A5J9UXF0</accession>
<dbReference type="Gramene" id="TVU27928">
    <property type="protein sequence ID" value="TVU27928"/>
    <property type="gene ID" value="EJB05_19430"/>
</dbReference>
<feature type="coiled-coil region" evidence="1">
    <location>
        <begin position="292"/>
        <end position="333"/>
    </location>
</feature>
<evidence type="ECO:0000256" key="2">
    <source>
        <dbReference type="SAM" id="MobiDB-lite"/>
    </source>
</evidence>
<dbReference type="InterPro" id="IPR038864">
    <property type="entry name" value="HDR1"/>
</dbReference>
<dbReference type="PANTHER" id="PTHR37205:SF1">
    <property type="entry name" value="F23A5.30 PROTEIN"/>
    <property type="match status" value="1"/>
</dbReference>
<proteinExistence type="predicted"/>
<reference evidence="3 4" key="1">
    <citation type="journal article" date="2019" name="Sci. Rep.">
        <title>A high-quality genome of Eragrostis curvula grass provides insights into Poaceae evolution and supports new strategies to enhance forage quality.</title>
        <authorList>
            <person name="Carballo J."/>
            <person name="Santos B.A.C.M."/>
            <person name="Zappacosta D."/>
            <person name="Garbus I."/>
            <person name="Selva J.P."/>
            <person name="Gallo C.A."/>
            <person name="Diaz A."/>
            <person name="Albertini E."/>
            <person name="Caccamo M."/>
            <person name="Echenique V."/>
        </authorList>
    </citation>
    <scope>NUCLEOTIDE SEQUENCE [LARGE SCALE GENOMIC DNA]</scope>
    <source>
        <strain evidence="4">cv. Victoria</strain>
        <tissue evidence="3">Leaf</tissue>
    </source>
</reference>
<evidence type="ECO:0008006" key="5">
    <source>
        <dbReference type="Google" id="ProtNLM"/>
    </source>
</evidence>
<feature type="compositionally biased region" description="Basic and acidic residues" evidence="2">
    <location>
        <begin position="58"/>
        <end position="78"/>
    </location>
</feature>
<gene>
    <name evidence="3" type="ORF">EJB05_19430</name>
</gene>